<dbReference type="EMBL" id="JACSDZ010000005">
    <property type="protein sequence ID" value="KAF7403571.1"/>
    <property type="molecule type" value="Genomic_DNA"/>
</dbReference>
<dbReference type="Proteomes" id="UP000617340">
    <property type="component" value="Unassembled WGS sequence"/>
</dbReference>
<comment type="caution">
    <text evidence="2">The sequence shown here is derived from an EMBL/GenBank/DDBJ whole genome shotgun (WGS) entry which is preliminary data.</text>
</comment>
<proteinExistence type="predicted"/>
<sequence length="120" mass="13690">MWLVSRGGYTGSLSVGGSSSMPLSRSKLYNYPAQGWVLVVGQQRGSPEQRGCKESEEEKEEEEEEDTGFTSLLVTWKFNGQIGIRRHEADLMRSNSSCEHRLNLTNAHSRFIRNILRERK</sequence>
<reference evidence="2" key="1">
    <citation type="journal article" date="2020" name="G3 (Bethesda)">
        <title>High-Quality Assemblies for Three Invasive Social Wasps from the &lt;i&gt;Vespula&lt;/i&gt; Genus.</title>
        <authorList>
            <person name="Harrop T.W.R."/>
            <person name="Guhlin J."/>
            <person name="McLaughlin G.M."/>
            <person name="Permina E."/>
            <person name="Stockwell P."/>
            <person name="Gilligan J."/>
            <person name="Le Lec M.F."/>
            <person name="Gruber M.A.M."/>
            <person name="Quinn O."/>
            <person name="Lovegrove M."/>
            <person name="Duncan E.J."/>
            <person name="Remnant E.J."/>
            <person name="Van Eeckhoven J."/>
            <person name="Graham B."/>
            <person name="Knapp R.A."/>
            <person name="Langford K.W."/>
            <person name="Kronenberg Z."/>
            <person name="Press M.O."/>
            <person name="Eacker S.M."/>
            <person name="Wilson-Rankin E.E."/>
            <person name="Purcell J."/>
            <person name="Lester P.J."/>
            <person name="Dearden P.K."/>
        </authorList>
    </citation>
    <scope>NUCLEOTIDE SEQUENCE</scope>
    <source>
        <strain evidence="2">Linc-1</strain>
    </source>
</reference>
<protein>
    <submittedName>
        <fullName evidence="2">Uncharacterized protein</fullName>
    </submittedName>
</protein>
<gene>
    <name evidence="2" type="ORF">HZH68_006365</name>
</gene>
<organism evidence="2 3">
    <name type="scientific">Vespula germanica</name>
    <name type="common">German yellow jacket</name>
    <name type="synonym">Paravespula germanica</name>
    <dbReference type="NCBI Taxonomy" id="30212"/>
    <lineage>
        <taxon>Eukaryota</taxon>
        <taxon>Metazoa</taxon>
        <taxon>Ecdysozoa</taxon>
        <taxon>Arthropoda</taxon>
        <taxon>Hexapoda</taxon>
        <taxon>Insecta</taxon>
        <taxon>Pterygota</taxon>
        <taxon>Neoptera</taxon>
        <taxon>Endopterygota</taxon>
        <taxon>Hymenoptera</taxon>
        <taxon>Apocrita</taxon>
        <taxon>Aculeata</taxon>
        <taxon>Vespoidea</taxon>
        <taxon>Vespidae</taxon>
        <taxon>Vespinae</taxon>
        <taxon>Vespula</taxon>
    </lineage>
</organism>
<accession>A0A834KD69</accession>
<evidence type="ECO:0000313" key="3">
    <source>
        <dbReference type="Proteomes" id="UP000617340"/>
    </source>
</evidence>
<feature type="compositionally biased region" description="Acidic residues" evidence="1">
    <location>
        <begin position="57"/>
        <end position="67"/>
    </location>
</feature>
<keyword evidence="3" id="KW-1185">Reference proteome</keyword>
<name>A0A834KD69_VESGE</name>
<evidence type="ECO:0000313" key="2">
    <source>
        <dbReference type="EMBL" id="KAF7403571.1"/>
    </source>
</evidence>
<evidence type="ECO:0000256" key="1">
    <source>
        <dbReference type="SAM" id="MobiDB-lite"/>
    </source>
</evidence>
<feature type="region of interest" description="Disordered" evidence="1">
    <location>
        <begin position="43"/>
        <end position="67"/>
    </location>
</feature>
<dbReference type="AlphaFoldDB" id="A0A834KD69"/>